<evidence type="ECO:0000313" key="2">
    <source>
        <dbReference type="Proteomes" id="UP000005481"/>
    </source>
</evidence>
<comment type="caution">
    <text evidence="1">The sequence shown here is derived from an EMBL/GenBank/DDBJ whole genome shotgun (WGS) entry which is preliminary data.</text>
</comment>
<dbReference type="PANTHER" id="PTHR43778:SF2">
    <property type="entry name" value="PYRUVATE CARBOXYLASE, MITOCHONDRIAL"/>
    <property type="match status" value="1"/>
</dbReference>
<dbReference type="eggNOG" id="COG5016">
    <property type="taxonomic scope" value="Bacteria"/>
</dbReference>
<protein>
    <submittedName>
        <fullName evidence="1">Uncharacterized protein</fullName>
    </submittedName>
</protein>
<name>G9YGS3_9FIRM</name>
<dbReference type="SUPFAM" id="SSF51569">
    <property type="entry name" value="Aldolase"/>
    <property type="match status" value="1"/>
</dbReference>
<gene>
    <name evidence="1" type="ORF">HMPREF0080_00843</name>
</gene>
<proteinExistence type="predicted"/>
<keyword evidence="2" id="KW-1185">Reference proteome</keyword>
<evidence type="ECO:0000313" key="1">
    <source>
        <dbReference type="EMBL" id="EHM41621.1"/>
    </source>
</evidence>
<dbReference type="EMBL" id="AGCJ01000030">
    <property type="protein sequence ID" value="EHM41621.1"/>
    <property type="molecule type" value="Genomic_DNA"/>
</dbReference>
<dbReference type="GO" id="GO:0005737">
    <property type="term" value="C:cytoplasm"/>
    <property type="evidence" value="ECO:0007669"/>
    <property type="project" value="TreeGrafter"/>
</dbReference>
<reference evidence="1 2" key="1">
    <citation type="submission" date="2011-08" db="EMBL/GenBank/DDBJ databases">
        <authorList>
            <person name="Weinstock G."/>
            <person name="Sodergren E."/>
            <person name="Clifton S."/>
            <person name="Fulton L."/>
            <person name="Fulton B."/>
            <person name="Courtney L."/>
            <person name="Fronick C."/>
            <person name="Harrison M."/>
            <person name="Strong C."/>
            <person name="Farmer C."/>
            <person name="Delahaunty K."/>
            <person name="Markovic C."/>
            <person name="Hall O."/>
            <person name="Minx P."/>
            <person name="Tomlinson C."/>
            <person name="Mitreva M."/>
            <person name="Hou S."/>
            <person name="Chen J."/>
            <person name="Wollam A."/>
            <person name="Pepin K.H."/>
            <person name="Johnson M."/>
            <person name="Bhonagiri V."/>
            <person name="Zhang X."/>
            <person name="Suruliraj S."/>
            <person name="Warren W."/>
            <person name="Chinwalla A."/>
            <person name="Mardis E.R."/>
            <person name="Wilson R.K."/>
        </authorList>
    </citation>
    <scope>NUCLEOTIDE SEQUENCE [LARGE SCALE GENOMIC DNA]</scope>
    <source>
        <strain evidence="1 2">F0357</strain>
    </source>
</reference>
<dbReference type="InterPro" id="IPR055268">
    <property type="entry name" value="PCB-like"/>
</dbReference>
<accession>G9YGS3</accession>
<sequence length="88" mass="9964">MARVKITETVLRDGHQSIAATRMRINQMIPVLEAMDEIGYHAVECWGGATFDSCMRFLDEDPWERSDASSAYAQDCMHHTGRAGRTYP</sequence>
<dbReference type="Gene3D" id="3.20.20.70">
    <property type="entry name" value="Aldolase class I"/>
    <property type="match status" value="1"/>
</dbReference>
<dbReference type="HOGENOM" id="CLU_2462365_0_0_9"/>
<dbReference type="STRING" id="861450.HMPREF0080_00843"/>
<organism evidence="1 2">
    <name type="scientific">Anaeroglobus geminatus F0357</name>
    <dbReference type="NCBI Taxonomy" id="861450"/>
    <lineage>
        <taxon>Bacteria</taxon>
        <taxon>Bacillati</taxon>
        <taxon>Bacillota</taxon>
        <taxon>Negativicutes</taxon>
        <taxon>Veillonellales</taxon>
        <taxon>Veillonellaceae</taxon>
        <taxon>Anaeroglobus</taxon>
    </lineage>
</organism>
<dbReference type="PANTHER" id="PTHR43778">
    <property type="entry name" value="PYRUVATE CARBOXYLASE"/>
    <property type="match status" value="1"/>
</dbReference>
<dbReference type="InterPro" id="IPR013785">
    <property type="entry name" value="Aldolase_TIM"/>
</dbReference>
<dbReference type="Proteomes" id="UP000005481">
    <property type="component" value="Unassembled WGS sequence"/>
</dbReference>
<dbReference type="GO" id="GO:0004736">
    <property type="term" value="F:pyruvate carboxylase activity"/>
    <property type="evidence" value="ECO:0007669"/>
    <property type="project" value="TreeGrafter"/>
</dbReference>
<dbReference type="GO" id="GO:0006094">
    <property type="term" value="P:gluconeogenesis"/>
    <property type="evidence" value="ECO:0007669"/>
    <property type="project" value="TreeGrafter"/>
</dbReference>
<dbReference type="AlphaFoldDB" id="G9YGS3"/>